<evidence type="ECO:0000313" key="2">
    <source>
        <dbReference type="Proteomes" id="UP000886501"/>
    </source>
</evidence>
<organism evidence="1 2">
    <name type="scientific">Thelephora ganbajun</name>
    <name type="common">Ganba fungus</name>
    <dbReference type="NCBI Taxonomy" id="370292"/>
    <lineage>
        <taxon>Eukaryota</taxon>
        <taxon>Fungi</taxon>
        <taxon>Dikarya</taxon>
        <taxon>Basidiomycota</taxon>
        <taxon>Agaricomycotina</taxon>
        <taxon>Agaricomycetes</taxon>
        <taxon>Thelephorales</taxon>
        <taxon>Thelephoraceae</taxon>
        <taxon>Thelephora</taxon>
    </lineage>
</organism>
<dbReference type="Proteomes" id="UP000886501">
    <property type="component" value="Unassembled WGS sequence"/>
</dbReference>
<proteinExistence type="predicted"/>
<protein>
    <submittedName>
        <fullName evidence="1">Uncharacterized protein</fullName>
    </submittedName>
</protein>
<name>A0ACB6ZRN6_THEGA</name>
<comment type="caution">
    <text evidence="1">The sequence shown here is derived from an EMBL/GenBank/DDBJ whole genome shotgun (WGS) entry which is preliminary data.</text>
</comment>
<dbReference type="EMBL" id="MU117970">
    <property type="protein sequence ID" value="KAF9652199.1"/>
    <property type="molecule type" value="Genomic_DNA"/>
</dbReference>
<evidence type="ECO:0000313" key="1">
    <source>
        <dbReference type="EMBL" id="KAF9652199.1"/>
    </source>
</evidence>
<gene>
    <name evidence="1" type="ORF">BDM02DRAFT_3183918</name>
</gene>
<reference evidence="1" key="2">
    <citation type="journal article" date="2020" name="Nat. Commun.">
        <title>Large-scale genome sequencing of mycorrhizal fungi provides insights into the early evolution of symbiotic traits.</title>
        <authorList>
            <person name="Miyauchi S."/>
            <person name="Kiss E."/>
            <person name="Kuo A."/>
            <person name="Drula E."/>
            <person name="Kohler A."/>
            <person name="Sanchez-Garcia M."/>
            <person name="Morin E."/>
            <person name="Andreopoulos B."/>
            <person name="Barry K.W."/>
            <person name="Bonito G."/>
            <person name="Buee M."/>
            <person name="Carver A."/>
            <person name="Chen C."/>
            <person name="Cichocki N."/>
            <person name="Clum A."/>
            <person name="Culley D."/>
            <person name="Crous P.W."/>
            <person name="Fauchery L."/>
            <person name="Girlanda M."/>
            <person name="Hayes R.D."/>
            <person name="Keri Z."/>
            <person name="LaButti K."/>
            <person name="Lipzen A."/>
            <person name="Lombard V."/>
            <person name="Magnuson J."/>
            <person name="Maillard F."/>
            <person name="Murat C."/>
            <person name="Nolan M."/>
            <person name="Ohm R.A."/>
            <person name="Pangilinan J."/>
            <person name="Pereira M.F."/>
            <person name="Perotto S."/>
            <person name="Peter M."/>
            <person name="Pfister S."/>
            <person name="Riley R."/>
            <person name="Sitrit Y."/>
            <person name="Stielow J.B."/>
            <person name="Szollosi G."/>
            <person name="Zifcakova L."/>
            <person name="Stursova M."/>
            <person name="Spatafora J.W."/>
            <person name="Tedersoo L."/>
            <person name="Vaario L.M."/>
            <person name="Yamada A."/>
            <person name="Yan M."/>
            <person name="Wang P."/>
            <person name="Xu J."/>
            <person name="Bruns T."/>
            <person name="Baldrian P."/>
            <person name="Vilgalys R."/>
            <person name="Dunand C."/>
            <person name="Henrissat B."/>
            <person name="Grigoriev I.V."/>
            <person name="Hibbett D."/>
            <person name="Nagy L.G."/>
            <person name="Martin F.M."/>
        </authorList>
    </citation>
    <scope>NUCLEOTIDE SEQUENCE</scope>
    <source>
        <strain evidence="1">P2</strain>
    </source>
</reference>
<keyword evidence="2" id="KW-1185">Reference proteome</keyword>
<accession>A0ACB6ZRN6</accession>
<reference evidence="1" key="1">
    <citation type="submission" date="2019-10" db="EMBL/GenBank/DDBJ databases">
        <authorList>
            <consortium name="DOE Joint Genome Institute"/>
            <person name="Kuo A."/>
            <person name="Miyauchi S."/>
            <person name="Kiss E."/>
            <person name="Drula E."/>
            <person name="Kohler A."/>
            <person name="Sanchez-Garcia M."/>
            <person name="Andreopoulos B."/>
            <person name="Barry K.W."/>
            <person name="Bonito G."/>
            <person name="Buee M."/>
            <person name="Carver A."/>
            <person name="Chen C."/>
            <person name="Cichocki N."/>
            <person name="Clum A."/>
            <person name="Culley D."/>
            <person name="Crous P.W."/>
            <person name="Fauchery L."/>
            <person name="Girlanda M."/>
            <person name="Hayes R."/>
            <person name="Keri Z."/>
            <person name="Labutti K."/>
            <person name="Lipzen A."/>
            <person name="Lombard V."/>
            <person name="Magnuson J."/>
            <person name="Maillard F."/>
            <person name="Morin E."/>
            <person name="Murat C."/>
            <person name="Nolan M."/>
            <person name="Ohm R."/>
            <person name="Pangilinan J."/>
            <person name="Pereira M."/>
            <person name="Perotto S."/>
            <person name="Peter M."/>
            <person name="Riley R."/>
            <person name="Sitrit Y."/>
            <person name="Stielow B."/>
            <person name="Szollosi G."/>
            <person name="Zifcakova L."/>
            <person name="Stursova M."/>
            <person name="Spatafora J.W."/>
            <person name="Tedersoo L."/>
            <person name="Vaario L.-M."/>
            <person name="Yamada A."/>
            <person name="Yan M."/>
            <person name="Wang P."/>
            <person name="Xu J."/>
            <person name="Bruns T."/>
            <person name="Baldrian P."/>
            <person name="Vilgalys R."/>
            <person name="Henrissat B."/>
            <person name="Grigoriev I.V."/>
            <person name="Hibbett D."/>
            <person name="Nagy L.G."/>
            <person name="Martin F.M."/>
        </authorList>
    </citation>
    <scope>NUCLEOTIDE SEQUENCE</scope>
    <source>
        <strain evidence="1">P2</strain>
    </source>
</reference>
<sequence>MPPTLIQPQKSAVPTFYYIVFGIIEPLITFASLLEGIFDPRKVIVRHGRWSSGFAEAPGALPPTVRAVIYQMVVAHAIIGLVNASVLRAIRTLPSSALQEKIARSLVISLSIGDVLHLFGTFYGIGDVRWKAKDWPQALWLSVAVGIGLFIPRVCWLLGIGRYVATRDSRLDGKS</sequence>